<feature type="transmembrane region" description="Helical" evidence="2">
    <location>
        <begin position="64"/>
        <end position="82"/>
    </location>
</feature>
<accession>A0A562Q4C3</accession>
<name>A0A562Q4C3_9BURK</name>
<dbReference type="EMBL" id="CP046904">
    <property type="protein sequence ID" value="QGZ41584.1"/>
    <property type="molecule type" value="Genomic_DNA"/>
</dbReference>
<sequence>MPLGPSDNAAPPAAPRRRTREHPAEGKWLGTAEVTHERDVRGRGRRRGLRGLVPRPSKHWLDHWLVRYTLLVVLLCFALLFVEAARADSFVPVPELKARVTDQAGMLTAQQRESLESVLADYETRTGSQIAILTVKSTAPEAIEQYSIRVTDAWKLGRKGVDDGVLLVVAKDNPAALRRLRIEAGRGVQGVLTDAQSKRVLQDVIAPHFRNNDYYGGLSAGVSAIATLLDKEHFPAPQAQQRQAAPQQDSGGGWWWPAILFGVFVLLPMFRGRGRRGLRSSGWGSDAAGVLIGSAIGSALGNAHRHGGGFGGGGFGGGGGGFGGGGGTFDGGGASGDW</sequence>
<evidence type="ECO:0000313" key="7">
    <source>
        <dbReference type="Proteomes" id="UP000437862"/>
    </source>
</evidence>
<keyword evidence="2" id="KW-0812">Transmembrane</keyword>
<keyword evidence="2" id="KW-0472">Membrane</keyword>
<dbReference type="AlphaFoldDB" id="A0A562Q4C3"/>
<dbReference type="Pfam" id="PF04536">
    <property type="entry name" value="TPM_phosphatase"/>
    <property type="match status" value="1"/>
</dbReference>
<dbReference type="EMBL" id="VLKW01000001">
    <property type="protein sequence ID" value="TWI51568.1"/>
    <property type="molecule type" value="Genomic_DNA"/>
</dbReference>
<reference evidence="5 6" key="1">
    <citation type="journal article" date="2015" name="Stand. Genomic Sci.">
        <title>Genomic Encyclopedia of Bacterial and Archaeal Type Strains, Phase III: the genomes of soil and plant-associated and newly described type strains.</title>
        <authorList>
            <person name="Whitman W.B."/>
            <person name="Woyke T."/>
            <person name="Klenk H.P."/>
            <person name="Zhou Y."/>
            <person name="Lilburn T.G."/>
            <person name="Beck B.J."/>
            <person name="De Vos P."/>
            <person name="Vandamme P."/>
            <person name="Eisen J.A."/>
            <person name="Garrity G."/>
            <person name="Hugenholtz P."/>
            <person name="Kyrpides N.C."/>
        </authorList>
    </citation>
    <scope>NUCLEOTIDE SEQUENCE [LARGE SCALE GENOMIC DNA]</scope>
    <source>
        <strain evidence="5 6">CGMCC 1.10685</strain>
    </source>
</reference>
<evidence type="ECO:0000313" key="6">
    <source>
        <dbReference type="Proteomes" id="UP000315112"/>
    </source>
</evidence>
<feature type="domain" description="TPM" evidence="3">
    <location>
        <begin position="100"/>
        <end position="227"/>
    </location>
</feature>
<gene>
    <name evidence="4" type="ORF">GO485_22705</name>
    <name evidence="5" type="ORF">IP92_00555</name>
</gene>
<dbReference type="PANTHER" id="PTHR30373:SF2">
    <property type="entry name" value="UPF0603 PROTEIN YGCG"/>
    <property type="match status" value="1"/>
</dbReference>
<keyword evidence="7" id="KW-1185">Reference proteome</keyword>
<organism evidence="5 6">
    <name type="scientific">Pseudoduganella flava</name>
    <dbReference type="NCBI Taxonomy" id="871742"/>
    <lineage>
        <taxon>Bacteria</taxon>
        <taxon>Pseudomonadati</taxon>
        <taxon>Pseudomonadota</taxon>
        <taxon>Betaproteobacteria</taxon>
        <taxon>Burkholderiales</taxon>
        <taxon>Oxalobacteraceae</taxon>
        <taxon>Telluria group</taxon>
        <taxon>Pseudoduganella</taxon>
    </lineage>
</organism>
<protein>
    <submittedName>
        <fullName evidence="4">YgcG family protein</fullName>
    </submittedName>
</protein>
<dbReference type="RefSeq" id="WP_145872970.1">
    <property type="nucleotide sequence ID" value="NZ_CP046904.1"/>
</dbReference>
<keyword evidence="2" id="KW-1133">Transmembrane helix</keyword>
<evidence type="ECO:0000313" key="4">
    <source>
        <dbReference type="EMBL" id="QGZ41584.1"/>
    </source>
</evidence>
<feature type="region of interest" description="Disordered" evidence="1">
    <location>
        <begin position="1"/>
        <end position="26"/>
    </location>
</feature>
<dbReference type="PANTHER" id="PTHR30373">
    <property type="entry name" value="UPF0603 PROTEIN YGCG"/>
    <property type="match status" value="1"/>
</dbReference>
<evidence type="ECO:0000256" key="1">
    <source>
        <dbReference type="SAM" id="MobiDB-lite"/>
    </source>
</evidence>
<evidence type="ECO:0000313" key="5">
    <source>
        <dbReference type="EMBL" id="TWI51568.1"/>
    </source>
</evidence>
<feature type="transmembrane region" description="Helical" evidence="2">
    <location>
        <begin position="253"/>
        <end position="270"/>
    </location>
</feature>
<evidence type="ECO:0000259" key="3">
    <source>
        <dbReference type="Pfam" id="PF04536"/>
    </source>
</evidence>
<dbReference type="Gene3D" id="3.10.310.50">
    <property type="match status" value="1"/>
</dbReference>
<dbReference type="Proteomes" id="UP000437862">
    <property type="component" value="Chromosome"/>
</dbReference>
<dbReference type="OrthoDB" id="9810918at2"/>
<evidence type="ECO:0000256" key="2">
    <source>
        <dbReference type="SAM" id="Phobius"/>
    </source>
</evidence>
<reference evidence="4 7" key="3">
    <citation type="submission" date="2019-12" db="EMBL/GenBank/DDBJ databases">
        <title>Draft Genome Sequences of Six Type Strains of the Genus Massilia.</title>
        <authorList>
            <person name="Miess H."/>
            <person name="Frediansyah A."/>
            <person name="Goeker M."/>
            <person name="Gross H."/>
        </authorList>
    </citation>
    <scope>NUCLEOTIDE SEQUENCE [LARGE SCALE GENOMIC DNA]</scope>
    <source>
        <strain evidence="4 7">DSM 26639</strain>
    </source>
</reference>
<dbReference type="Proteomes" id="UP000315112">
    <property type="component" value="Unassembled WGS sequence"/>
</dbReference>
<proteinExistence type="predicted"/>
<dbReference type="InterPro" id="IPR007621">
    <property type="entry name" value="TPM_dom"/>
</dbReference>
<reference evidence="5" key="2">
    <citation type="submission" date="2019-07" db="EMBL/GenBank/DDBJ databases">
        <authorList>
            <person name="Whitman W."/>
            <person name="Huntemann M."/>
            <person name="Clum A."/>
            <person name="Pillay M."/>
            <person name="Palaniappan K."/>
            <person name="Varghese N."/>
            <person name="Mikhailova N."/>
            <person name="Stamatis D."/>
            <person name="Reddy T."/>
            <person name="Daum C."/>
            <person name="Shapiro N."/>
            <person name="Ivanova N."/>
            <person name="Kyrpides N."/>
            <person name="Woyke T."/>
        </authorList>
    </citation>
    <scope>NUCLEOTIDE SEQUENCE</scope>
    <source>
        <strain evidence="5">CGMCC 1.10685</strain>
    </source>
</reference>